<reference evidence="1 2" key="1">
    <citation type="submission" date="2018-02" db="EMBL/GenBank/DDBJ databases">
        <authorList>
            <person name="Skraban J."/>
            <person name="Trcek J."/>
        </authorList>
    </citation>
    <scope>NUCLEOTIDE SEQUENCE [LARGE SCALE GENOMIC DNA]</scope>
    <source>
        <strain evidence="1 2">AV446</strain>
    </source>
</reference>
<organism evidence="1 2">
    <name type="scientific">Novacetimonas pomaceti</name>
    <dbReference type="NCBI Taxonomy" id="2021998"/>
    <lineage>
        <taxon>Bacteria</taxon>
        <taxon>Pseudomonadati</taxon>
        <taxon>Pseudomonadota</taxon>
        <taxon>Alphaproteobacteria</taxon>
        <taxon>Acetobacterales</taxon>
        <taxon>Acetobacteraceae</taxon>
        <taxon>Novacetimonas</taxon>
    </lineage>
</organism>
<keyword evidence="2" id="KW-1185">Reference proteome</keyword>
<evidence type="ECO:0000313" key="2">
    <source>
        <dbReference type="Proteomes" id="UP000248116"/>
    </source>
</evidence>
<gene>
    <name evidence="1" type="ORF">C3920_00125</name>
</gene>
<dbReference type="Proteomes" id="UP000248116">
    <property type="component" value="Unassembled WGS sequence"/>
</dbReference>
<name>A0ABX5P6A6_9PROT</name>
<accession>A0ABX5P6A6</accession>
<proteinExistence type="predicted"/>
<evidence type="ECO:0000313" key="1">
    <source>
        <dbReference type="EMBL" id="PYD49322.1"/>
    </source>
</evidence>
<comment type="caution">
    <text evidence="1">The sequence shown here is derived from an EMBL/GenBank/DDBJ whole genome shotgun (WGS) entry which is preliminary data.</text>
</comment>
<dbReference type="EMBL" id="PRCW01000002">
    <property type="protein sequence ID" value="PYD49322.1"/>
    <property type="molecule type" value="Genomic_DNA"/>
</dbReference>
<sequence>MKIIRVFGEAFCKKLHEDVTFLKKGDTQKLLSSFINNLFSCRLYIRSGECAHRLMPMRAAHHVMSR</sequence>
<protein>
    <submittedName>
        <fullName evidence="1">Uncharacterized protein</fullName>
    </submittedName>
</protein>